<protein>
    <submittedName>
        <fullName evidence="2">Uncharacterized protein</fullName>
    </submittedName>
</protein>
<evidence type="ECO:0000313" key="2">
    <source>
        <dbReference type="EMBL" id="KAJ1171596.1"/>
    </source>
</evidence>
<gene>
    <name evidence="2" type="ORF">NDU88_003457</name>
</gene>
<keyword evidence="3" id="KW-1185">Reference proteome</keyword>
<dbReference type="AlphaFoldDB" id="A0AAV7T668"/>
<name>A0AAV7T668_PLEWA</name>
<feature type="compositionally biased region" description="Acidic residues" evidence="1">
    <location>
        <begin position="1"/>
        <end position="27"/>
    </location>
</feature>
<evidence type="ECO:0000313" key="3">
    <source>
        <dbReference type="Proteomes" id="UP001066276"/>
    </source>
</evidence>
<dbReference type="Proteomes" id="UP001066276">
    <property type="component" value="Chromosome 4_1"/>
</dbReference>
<accession>A0AAV7T668</accession>
<sequence length="98" mass="11180">MQATPQEEEKDNPEDNEVDLDDDDEEGNGLATGPELQDSEEEEDNLPTGVRSPVRAGSKNKCVYDPASPVRTPVLEYDHERYMEYNIRLEHFLDTNEP</sequence>
<evidence type="ECO:0000256" key="1">
    <source>
        <dbReference type="SAM" id="MobiDB-lite"/>
    </source>
</evidence>
<proteinExistence type="predicted"/>
<feature type="region of interest" description="Disordered" evidence="1">
    <location>
        <begin position="1"/>
        <end position="68"/>
    </location>
</feature>
<reference evidence="2" key="1">
    <citation type="journal article" date="2022" name="bioRxiv">
        <title>Sequencing and chromosome-scale assembly of the giantPleurodeles waltlgenome.</title>
        <authorList>
            <person name="Brown T."/>
            <person name="Elewa A."/>
            <person name="Iarovenko S."/>
            <person name="Subramanian E."/>
            <person name="Araus A.J."/>
            <person name="Petzold A."/>
            <person name="Susuki M."/>
            <person name="Suzuki K.-i.T."/>
            <person name="Hayashi T."/>
            <person name="Toyoda A."/>
            <person name="Oliveira C."/>
            <person name="Osipova E."/>
            <person name="Leigh N.D."/>
            <person name="Simon A."/>
            <person name="Yun M.H."/>
        </authorList>
    </citation>
    <scope>NUCLEOTIDE SEQUENCE</scope>
    <source>
        <strain evidence="2">20211129_DDA</strain>
        <tissue evidence="2">Liver</tissue>
    </source>
</reference>
<dbReference type="EMBL" id="JANPWB010000007">
    <property type="protein sequence ID" value="KAJ1171596.1"/>
    <property type="molecule type" value="Genomic_DNA"/>
</dbReference>
<comment type="caution">
    <text evidence="2">The sequence shown here is derived from an EMBL/GenBank/DDBJ whole genome shotgun (WGS) entry which is preliminary data.</text>
</comment>
<organism evidence="2 3">
    <name type="scientific">Pleurodeles waltl</name>
    <name type="common">Iberian ribbed newt</name>
    <dbReference type="NCBI Taxonomy" id="8319"/>
    <lineage>
        <taxon>Eukaryota</taxon>
        <taxon>Metazoa</taxon>
        <taxon>Chordata</taxon>
        <taxon>Craniata</taxon>
        <taxon>Vertebrata</taxon>
        <taxon>Euteleostomi</taxon>
        <taxon>Amphibia</taxon>
        <taxon>Batrachia</taxon>
        <taxon>Caudata</taxon>
        <taxon>Salamandroidea</taxon>
        <taxon>Salamandridae</taxon>
        <taxon>Pleurodelinae</taxon>
        <taxon>Pleurodeles</taxon>
    </lineage>
</organism>